<proteinExistence type="predicted"/>
<accession>A0A445AGN7</accession>
<feature type="region of interest" description="Disordered" evidence="1">
    <location>
        <begin position="1"/>
        <end position="50"/>
    </location>
</feature>
<comment type="caution">
    <text evidence="2">The sequence shown here is derived from an EMBL/GenBank/DDBJ whole genome shotgun (WGS) entry which is preliminary data.</text>
</comment>
<organism evidence="2 3">
    <name type="scientific">Arachis hypogaea</name>
    <name type="common">Peanut</name>
    <dbReference type="NCBI Taxonomy" id="3818"/>
    <lineage>
        <taxon>Eukaryota</taxon>
        <taxon>Viridiplantae</taxon>
        <taxon>Streptophyta</taxon>
        <taxon>Embryophyta</taxon>
        <taxon>Tracheophyta</taxon>
        <taxon>Spermatophyta</taxon>
        <taxon>Magnoliopsida</taxon>
        <taxon>eudicotyledons</taxon>
        <taxon>Gunneridae</taxon>
        <taxon>Pentapetalae</taxon>
        <taxon>rosids</taxon>
        <taxon>fabids</taxon>
        <taxon>Fabales</taxon>
        <taxon>Fabaceae</taxon>
        <taxon>Papilionoideae</taxon>
        <taxon>50 kb inversion clade</taxon>
        <taxon>dalbergioids sensu lato</taxon>
        <taxon>Dalbergieae</taxon>
        <taxon>Pterocarpus clade</taxon>
        <taxon>Arachis</taxon>
    </lineage>
</organism>
<evidence type="ECO:0000313" key="3">
    <source>
        <dbReference type="Proteomes" id="UP000289738"/>
    </source>
</evidence>
<protein>
    <submittedName>
        <fullName evidence="2">Uncharacterized protein</fullName>
    </submittedName>
</protein>
<dbReference type="AlphaFoldDB" id="A0A445AGN7"/>
<dbReference type="EMBL" id="SDMP01000012">
    <property type="protein sequence ID" value="RYR25597.1"/>
    <property type="molecule type" value="Genomic_DNA"/>
</dbReference>
<feature type="compositionally biased region" description="Acidic residues" evidence="1">
    <location>
        <begin position="82"/>
        <end position="94"/>
    </location>
</feature>
<name>A0A445AGN7_ARAHY</name>
<reference evidence="2 3" key="1">
    <citation type="submission" date="2019-01" db="EMBL/GenBank/DDBJ databases">
        <title>Sequencing of cultivated peanut Arachis hypogaea provides insights into genome evolution and oil improvement.</title>
        <authorList>
            <person name="Chen X."/>
        </authorList>
    </citation>
    <scope>NUCLEOTIDE SEQUENCE [LARGE SCALE GENOMIC DNA]</scope>
    <source>
        <strain evidence="3">cv. Fuhuasheng</strain>
        <tissue evidence="2">Leaves</tissue>
    </source>
</reference>
<evidence type="ECO:0000313" key="2">
    <source>
        <dbReference type="EMBL" id="RYR25597.1"/>
    </source>
</evidence>
<feature type="region of interest" description="Disordered" evidence="1">
    <location>
        <begin position="69"/>
        <end position="94"/>
    </location>
</feature>
<sequence>MAGGHGQKRVTPMPSKQSTQKEVPISKRMKSMPNQKIGASEEEPENLKKRPTMAMTLDTFLETNGIHVEGEEEHSGVNANEVGDDDDDDDFSDDEDYVGEYEDEVLHGDDNHLMETNNSSLGTNIDEALSLLRAKESTHDINSKQCSNGNDRPSSSTPLCYCEEENFFLIAEIMWLCWGVMRVVTATDSTVIGLSGGKRILSSSYHYSDVTEKLSFGTDFGSTHYQIVPTKSSIDILILF</sequence>
<evidence type="ECO:0000256" key="1">
    <source>
        <dbReference type="SAM" id="MobiDB-lite"/>
    </source>
</evidence>
<dbReference type="Proteomes" id="UP000289738">
    <property type="component" value="Chromosome B02"/>
</dbReference>
<gene>
    <name evidence="2" type="ORF">Ahy_B02g059412</name>
</gene>
<keyword evidence="3" id="KW-1185">Reference proteome</keyword>